<evidence type="ECO:0000313" key="2">
    <source>
        <dbReference type="Proteomes" id="UP000324222"/>
    </source>
</evidence>
<accession>A0A5B7KIY0</accession>
<comment type="caution">
    <text evidence="1">The sequence shown here is derived from an EMBL/GenBank/DDBJ whole genome shotgun (WGS) entry which is preliminary data.</text>
</comment>
<reference evidence="1 2" key="1">
    <citation type="submission" date="2019-05" db="EMBL/GenBank/DDBJ databases">
        <title>Another draft genome of Portunus trituberculatus and its Hox gene families provides insights of decapod evolution.</title>
        <authorList>
            <person name="Jeong J.-H."/>
            <person name="Song I."/>
            <person name="Kim S."/>
            <person name="Choi T."/>
            <person name="Kim D."/>
            <person name="Ryu S."/>
            <person name="Kim W."/>
        </authorList>
    </citation>
    <scope>NUCLEOTIDE SEQUENCE [LARGE SCALE GENOMIC DNA]</scope>
    <source>
        <tissue evidence="1">Muscle</tissue>
    </source>
</reference>
<dbReference type="Proteomes" id="UP000324222">
    <property type="component" value="Unassembled WGS sequence"/>
</dbReference>
<name>A0A5B7KIY0_PORTR</name>
<dbReference type="EMBL" id="VSRR010153344">
    <property type="protein sequence ID" value="MPD06854.1"/>
    <property type="molecule type" value="Genomic_DNA"/>
</dbReference>
<organism evidence="1 2">
    <name type="scientific">Portunus trituberculatus</name>
    <name type="common">Swimming crab</name>
    <name type="synonym">Neptunus trituberculatus</name>
    <dbReference type="NCBI Taxonomy" id="210409"/>
    <lineage>
        <taxon>Eukaryota</taxon>
        <taxon>Metazoa</taxon>
        <taxon>Ecdysozoa</taxon>
        <taxon>Arthropoda</taxon>
        <taxon>Crustacea</taxon>
        <taxon>Multicrustacea</taxon>
        <taxon>Malacostraca</taxon>
        <taxon>Eumalacostraca</taxon>
        <taxon>Eucarida</taxon>
        <taxon>Decapoda</taxon>
        <taxon>Pleocyemata</taxon>
        <taxon>Brachyura</taxon>
        <taxon>Eubrachyura</taxon>
        <taxon>Portunoidea</taxon>
        <taxon>Portunidae</taxon>
        <taxon>Portuninae</taxon>
        <taxon>Portunus</taxon>
    </lineage>
</organism>
<keyword evidence="2" id="KW-1185">Reference proteome</keyword>
<sequence>MKAIKQLSIKSTFSILVSLCNICPTSTHLIPTSCPLHSTPPSPRLLPTPLSIPFFLTSCPLRPHLHSYSLSVHLILYSISCPPRPPLHSTPLLSTSCPPNPTLHLLRISCRPHIPLHLLPTLPSTPPPLHSSLLLSISPSTQVKVKSQISFTFHTTN</sequence>
<gene>
    <name evidence="1" type="ORF">E2C01_102685</name>
</gene>
<evidence type="ECO:0000313" key="1">
    <source>
        <dbReference type="EMBL" id="MPD06854.1"/>
    </source>
</evidence>
<protein>
    <submittedName>
        <fullName evidence="1">Uncharacterized protein</fullName>
    </submittedName>
</protein>
<proteinExistence type="predicted"/>
<dbReference type="AlphaFoldDB" id="A0A5B7KIY0"/>